<dbReference type="CDD" id="cd04861">
    <property type="entry name" value="LigD_Pol_like"/>
    <property type="match status" value="1"/>
</dbReference>
<dbReference type="InterPro" id="IPR014145">
    <property type="entry name" value="LigD_pol_dom"/>
</dbReference>
<keyword evidence="3" id="KW-1185">Reference proteome</keyword>
<comment type="caution">
    <text evidence="2">The sequence shown here is derived from an EMBL/GenBank/DDBJ whole genome shotgun (WGS) entry which is preliminary data.</text>
</comment>
<protein>
    <submittedName>
        <fullName evidence="2">DNA polymerase</fullName>
    </submittedName>
</protein>
<evidence type="ECO:0000313" key="3">
    <source>
        <dbReference type="Proteomes" id="UP000054526"/>
    </source>
</evidence>
<accession>A0ABR5A996</accession>
<dbReference type="NCBIfam" id="TIGR02778">
    <property type="entry name" value="ligD_pol"/>
    <property type="match status" value="1"/>
</dbReference>
<dbReference type="PANTHER" id="PTHR42705:SF3">
    <property type="entry name" value="ATP-DEPENDENT DNA LIGASE"/>
    <property type="match status" value="1"/>
</dbReference>
<sequence>MRSISLTNTVVTIENKEISISHPERILWPDAGVTKFQYIQYLMEIAPFMLPYTTDRMLMIWRYPEGITGRRVEERSIHGTAPEWLPRVIYGGKERILLNDRAALVWVANRRGCELHVPFDKHYRKEYPTELVFDLDPAEDMDFGVVLQVALKLHEVLSSLSLHSFPKTSGATGLQIFVPVEPKYTFEQARQINEFIAKYMLQQLPDIITLERVVERRGSKLYFDYLQLWRGRTMAAPYSVRAKPQATVSAPVTWEEAARGFVPADFTIANMTDRIGRVGDLFRFVSSEEVRLNQQLDKVLDFIQKNPTSSVNRI</sequence>
<gene>
    <name evidence="2" type="ORF">SD71_03095</name>
</gene>
<evidence type="ECO:0000313" key="2">
    <source>
        <dbReference type="EMBL" id="KIL37605.1"/>
    </source>
</evidence>
<evidence type="ECO:0000259" key="1">
    <source>
        <dbReference type="Pfam" id="PF21686"/>
    </source>
</evidence>
<reference evidence="2 3" key="1">
    <citation type="submission" date="2014-12" db="EMBL/GenBank/DDBJ databases">
        <title>Draft genome sequence of Cohnella kolymensis strain B-2846.</title>
        <authorList>
            <person name="Karlyshev A.V."/>
            <person name="Kudryashova E.B."/>
        </authorList>
    </citation>
    <scope>NUCLEOTIDE SEQUENCE [LARGE SCALE GENOMIC DNA]</scope>
    <source>
        <strain evidence="2 3">VKM B-2846</strain>
    </source>
</reference>
<proteinExistence type="predicted"/>
<organism evidence="2 3">
    <name type="scientific">Cohnella kolymensis</name>
    <dbReference type="NCBI Taxonomy" id="1590652"/>
    <lineage>
        <taxon>Bacteria</taxon>
        <taxon>Bacillati</taxon>
        <taxon>Bacillota</taxon>
        <taxon>Bacilli</taxon>
        <taxon>Bacillales</taxon>
        <taxon>Paenibacillaceae</taxon>
        <taxon>Cohnella</taxon>
    </lineage>
</organism>
<dbReference type="InterPro" id="IPR052171">
    <property type="entry name" value="NHEJ_LigD"/>
</dbReference>
<feature type="domain" description="DNA ligase D polymerase" evidence="1">
    <location>
        <begin position="34"/>
        <end position="282"/>
    </location>
</feature>
<dbReference type="PANTHER" id="PTHR42705">
    <property type="entry name" value="BIFUNCTIONAL NON-HOMOLOGOUS END JOINING PROTEIN LIGD"/>
    <property type="match status" value="1"/>
</dbReference>
<dbReference type="EMBL" id="JXAL01000001">
    <property type="protein sequence ID" value="KIL37605.1"/>
    <property type="molecule type" value="Genomic_DNA"/>
</dbReference>
<dbReference type="Gene3D" id="3.90.920.10">
    <property type="entry name" value="DNA primase, PRIM domain"/>
    <property type="match status" value="1"/>
</dbReference>
<dbReference type="Proteomes" id="UP000054526">
    <property type="component" value="Unassembled WGS sequence"/>
</dbReference>
<name>A0ABR5A996_9BACL</name>
<dbReference type="Pfam" id="PF21686">
    <property type="entry name" value="LigD_Prim-Pol"/>
    <property type="match status" value="1"/>
</dbReference>